<feature type="chain" id="PRO_5010011663" evidence="2">
    <location>
        <begin position="26"/>
        <end position="151"/>
    </location>
</feature>
<evidence type="ECO:0000313" key="7">
    <source>
        <dbReference type="EMBL" id="SMH64357.1"/>
    </source>
</evidence>
<reference evidence="4" key="2">
    <citation type="submission" date="2014-07" db="EMBL/GenBank/DDBJ databases">
        <title>Initial genome analysis of the psychrotolerant acidophile Acidithiobacillus ferrivorans CF27: insights into iron and sulfur oxidation pathways and into biofilm formation.</title>
        <authorList>
            <person name="Talla E."/>
            <person name="Hedrich S."/>
            <person name="Mangenot S."/>
            <person name="Ji B."/>
            <person name="Johnson D.B."/>
            <person name="Barbe V."/>
            <person name="Bonnefoy V."/>
        </authorList>
    </citation>
    <scope>NUCLEOTIDE SEQUENCE [LARGE SCALE GENOMIC DNA]</scope>
    <source>
        <strain evidence="4">CF27</strain>
    </source>
</reference>
<reference evidence="6 10" key="5">
    <citation type="submission" date="2020-07" db="EMBL/GenBank/DDBJ databases">
        <title>Complete genome sequence analysis of Acidithiobacillus ferrivorans XJFY6S-08 reveals extreme environmental adaptation to alpine acid mine drainage.</title>
        <authorList>
            <person name="Yan L."/>
            <person name="Ni Y."/>
        </authorList>
    </citation>
    <scope>NUCLEOTIDE SEQUENCE [LARGE SCALE GENOMIC DNA]</scope>
    <source>
        <strain evidence="6 10">XJFY6S-08</strain>
    </source>
</reference>
<reference evidence="5 8" key="3">
    <citation type="submission" date="2016-07" db="EMBL/GenBank/DDBJ databases">
        <title>Draft genome of a psychrotolerant acidophile Acidithiobacillus ferrivorans strain YL15.</title>
        <authorList>
            <person name="Peng T."/>
            <person name="Ma L."/>
            <person name="Nan M."/>
            <person name="An N."/>
            <person name="Wang M."/>
            <person name="Qiu G."/>
            <person name="Zeng W."/>
        </authorList>
    </citation>
    <scope>NUCLEOTIDE SEQUENCE [LARGE SCALE GENOMIC DNA]</scope>
    <source>
        <strain evidence="5 8">YL15</strain>
    </source>
</reference>
<accession>A0A060UPX7</accession>
<reference evidence="7 9" key="4">
    <citation type="submission" date="2017-03" db="EMBL/GenBank/DDBJ databases">
        <authorList>
            <person name="Regsiter A."/>
            <person name="William W."/>
        </authorList>
    </citation>
    <scope>NUCLEOTIDE SEQUENCE [LARGE SCALE GENOMIC DNA]</scope>
    <source>
        <strain evidence="7">PRJEB5721</strain>
    </source>
</reference>
<dbReference type="Proteomes" id="UP000093129">
    <property type="component" value="Unassembled WGS sequence"/>
</dbReference>
<proteinExistence type="predicted"/>
<feature type="domain" description="DUF4168" evidence="3">
    <location>
        <begin position="68"/>
        <end position="142"/>
    </location>
</feature>
<dbReference type="Proteomes" id="UP000193925">
    <property type="component" value="Chromosome AFERRI"/>
</dbReference>
<dbReference type="EMBL" id="CCCS020000035">
    <property type="protein sequence ID" value="CDQ10331.1"/>
    <property type="molecule type" value="Genomic_DNA"/>
</dbReference>
<evidence type="ECO:0000259" key="3">
    <source>
        <dbReference type="Pfam" id="PF13767"/>
    </source>
</evidence>
<dbReference type="Proteomes" id="UP000595420">
    <property type="component" value="Chromosome"/>
</dbReference>
<organism evidence="4">
    <name type="scientific">Acidithiobacillus ferrivorans</name>
    <dbReference type="NCBI Taxonomy" id="160808"/>
    <lineage>
        <taxon>Bacteria</taxon>
        <taxon>Pseudomonadati</taxon>
        <taxon>Pseudomonadota</taxon>
        <taxon>Acidithiobacillia</taxon>
        <taxon>Acidithiobacillales</taxon>
        <taxon>Acidithiobacillaceae</taxon>
        <taxon>Acidithiobacillus</taxon>
    </lineage>
</organism>
<feature type="signal peptide" evidence="2">
    <location>
        <begin position="1"/>
        <end position="25"/>
    </location>
</feature>
<evidence type="ECO:0000256" key="2">
    <source>
        <dbReference type="SAM" id="SignalP"/>
    </source>
</evidence>
<feature type="compositionally biased region" description="Low complexity" evidence="1">
    <location>
        <begin position="33"/>
        <end position="46"/>
    </location>
</feature>
<dbReference type="EMBL" id="MASQ01000095">
    <property type="protein sequence ID" value="OCB02457.1"/>
    <property type="molecule type" value="Genomic_DNA"/>
</dbReference>
<evidence type="ECO:0000313" key="6">
    <source>
        <dbReference type="EMBL" id="QQD74014.1"/>
    </source>
</evidence>
<feature type="region of interest" description="Disordered" evidence="1">
    <location>
        <begin position="33"/>
        <end position="67"/>
    </location>
</feature>
<sequence length="151" mass="16218">MKKYLTLRILLGIGIFGCGSTLALASMGSPMATQQQSSSSAMPSSQGAHAPNQMSAQPSSGPKVGPGELHHFAAAIIAVRPINQKVRRDLATQKLTQTQHQQLIQTYTQKVKTVLTKNHLSPVAYETLMKKAQTNPAFAQRVETVIKAHSG</sequence>
<dbReference type="EMBL" id="LT841305">
    <property type="protein sequence ID" value="SMH64357.1"/>
    <property type="molecule type" value="Genomic_DNA"/>
</dbReference>
<keyword evidence="2" id="KW-0732">Signal</keyword>
<keyword evidence="9" id="KW-1185">Reference proteome</keyword>
<evidence type="ECO:0000256" key="1">
    <source>
        <dbReference type="SAM" id="MobiDB-lite"/>
    </source>
</evidence>
<dbReference type="InterPro" id="IPR025433">
    <property type="entry name" value="DUF4168"/>
</dbReference>
<evidence type="ECO:0000313" key="8">
    <source>
        <dbReference type="Proteomes" id="UP000093129"/>
    </source>
</evidence>
<protein>
    <submittedName>
        <fullName evidence="6">DUF4168 domain-containing protein</fullName>
    </submittedName>
</protein>
<gene>
    <name evidence="7" type="ORF">AFERRI_10390</name>
    <name evidence="4" type="ORF">AFERRI_400112</name>
    <name evidence="5" type="ORF">BBC27_12940</name>
    <name evidence="6" type="ORF">H2515_07300</name>
</gene>
<dbReference type="EMBL" id="CP059488">
    <property type="protein sequence ID" value="QQD74014.1"/>
    <property type="molecule type" value="Genomic_DNA"/>
</dbReference>
<name>A0A060UPX7_9PROT</name>
<dbReference type="AlphaFoldDB" id="A0A060UPX7"/>
<evidence type="ECO:0000313" key="4">
    <source>
        <dbReference type="EMBL" id="CDQ10331.1"/>
    </source>
</evidence>
<dbReference type="RefSeq" id="WP_035192814.1">
    <property type="nucleotide sequence ID" value="NZ_CCCS020000035.1"/>
</dbReference>
<evidence type="ECO:0000313" key="10">
    <source>
        <dbReference type="Proteomes" id="UP000595420"/>
    </source>
</evidence>
<dbReference type="Pfam" id="PF13767">
    <property type="entry name" value="DUF4168"/>
    <property type="match status" value="1"/>
</dbReference>
<evidence type="ECO:0000313" key="9">
    <source>
        <dbReference type="Proteomes" id="UP000193925"/>
    </source>
</evidence>
<evidence type="ECO:0000313" key="5">
    <source>
        <dbReference type="EMBL" id="OCB02457.1"/>
    </source>
</evidence>
<reference evidence="4" key="1">
    <citation type="submission" date="2014-03" db="EMBL/GenBank/DDBJ databases">
        <authorList>
            <person name="Genoscope - CEA"/>
        </authorList>
    </citation>
    <scope>NUCLEOTIDE SEQUENCE [LARGE SCALE GENOMIC DNA]</scope>
    <source>
        <strain evidence="4">CF27</strain>
    </source>
</reference>